<dbReference type="Gene3D" id="3.30.70.100">
    <property type="match status" value="1"/>
</dbReference>
<accession>A0A5J5ILF3</accession>
<gene>
    <name evidence="2" type="ORF">FW778_01240</name>
</gene>
<dbReference type="InterPro" id="IPR011008">
    <property type="entry name" value="Dimeric_a/b-barrel"/>
</dbReference>
<feature type="domain" description="DUF1330" evidence="1">
    <location>
        <begin position="3"/>
        <end position="95"/>
    </location>
</feature>
<dbReference type="PANTHER" id="PTHR41521:SF4">
    <property type="entry name" value="BLR0684 PROTEIN"/>
    <property type="match status" value="1"/>
</dbReference>
<comment type="caution">
    <text evidence="2">The sequence shown here is derived from an EMBL/GenBank/DDBJ whole genome shotgun (WGS) entry which is preliminary data.</text>
</comment>
<dbReference type="InterPro" id="IPR010753">
    <property type="entry name" value="DUF1330"/>
</dbReference>
<dbReference type="SUPFAM" id="SSF54909">
    <property type="entry name" value="Dimeric alpha+beta barrel"/>
    <property type="match status" value="1"/>
</dbReference>
<evidence type="ECO:0000313" key="3">
    <source>
        <dbReference type="Proteomes" id="UP000326903"/>
    </source>
</evidence>
<dbReference type="Pfam" id="PF07045">
    <property type="entry name" value="DUF1330"/>
    <property type="match status" value="1"/>
</dbReference>
<dbReference type="Proteomes" id="UP000326903">
    <property type="component" value="Unassembled WGS sequence"/>
</dbReference>
<dbReference type="AlphaFoldDB" id="A0A5J5ILF3"/>
<name>A0A5J5ILF3_9BACT</name>
<reference evidence="2 3" key="1">
    <citation type="submission" date="2019-09" db="EMBL/GenBank/DDBJ databases">
        <title>Draft genome sequence of Ginsengibacter sp. BR5-29.</title>
        <authorList>
            <person name="Im W.-T."/>
        </authorList>
    </citation>
    <scope>NUCLEOTIDE SEQUENCE [LARGE SCALE GENOMIC DNA]</scope>
    <source>
        <strain evidence="2 3">BR5-29</strain>
    </source>
</reference>
<evidence type="ECO:0000259" key="1">
    <source>
        <dbReference type="Pfam" id="PF07045"/>
    </source>
</evidence>
<evidence type="ECO:0000313" key="2">
    <source>
        <dbReference type="EMBL" id="KAA9040694.1"/>
    </source>
</evidence>
<keyword evidence="3" id="KW-1185">Reference proteome</keyword>
<sequence>MAAYVIVEIKINDTEKYEEYKKLTPASIAAYDGKFIVRGGATETLEGDWQPGRVVVLEFPDAGSARQWWNSSEYAIAKTIRQSAADTKMILVEGVNFL</sequence>
<dbReference type="EMBL" id="VYQF01000001">
    <property type="protein sequence ID" value="KAA9040694.1"/>
    <property type="molecule type" value="Genomic_DNA"/>
</dbReference>
<dbReference type="RefSeq" id="WP_150412753.1">
    <property type="nucleotide sequence ID" value="NZ_VYQF01000001.1"/>
</dbReference>
<organism evidence="2 3">
    <name type="scientific">Ginsengibacter hankyongi</name>
    <dbReference type="NCBI Taxonomy" id="2607284"/>
    <lineage>
        <taxon>Bacteria</taxon>
        <taxon>Pseudomonadati</taxon>
        <taxon>Bacteroidota</taxon>
        <taxon>Chitinophagia</taxon>
        <taxon>Chitinophagales</taxon>
        <taxon>Chitinophagaceae</taxon>
        <taxon>Ginsengibacter</taxon>
    </lineage>
</organism>
<proteinExistence type="predicted"/>
<protein>
    <submittedName>
        <fullName evidence="2">DUF1330 domain-containing protein</fullName>
    </submittedName>
</protein>
<dbReference type="PANTHER" id="PTHR41521">
    <property type="match status" value="1"/>
</dbReference>